<keyword evidence="5" id="KW-1185">Reference proteome</keyword>
<dbReference type="Pfam" id="PF00857">
    <property type="entry name" value="Isochorismatase"/>
    <property type="match status" value="1"/>
</dbReference>
<feature type="region of interest" description="Disordered" evidence="2">
    <location>
        <begin position="223"/>
        <end position="247"/>
    </location>
</feature>
<evidence type="ECO:0000256" key="2">
    <source>
        <dbReference type="SAM" id="MobiDB-lite"/>
    </source>
</evidence>
<dbReference type="Proteomes" id="UP001259659">
    <property type="component" value="Unassembled WGS sequence"/>
</dbReference>
<accession>A0ABU2FFR6</accession>
<gene>
    <name evidence="4" type="ORF">NDI56_16925</name>
</gene>
<evidence type="ECO:0000256" key="1">
    <source>
        <dbReference type="ARBA" id="ARBA00022801"/>
    </source>
</evidence>
<keyword evidence="1 4" id="KW-0378">Hydrolase</keyword>
<evidence type="ECO:0000313" key="5">
    <source>
        <dbReference type="Proteomes" id="UP001259659"/>
    </source>
</evidence>
<dbReference type="RefSeq" id="WP_310920879.1">
    <property type="nucleotide sequence ID" value="NZ_JAMQON010000005.1"/>
</dbReference>
<dbReference type="CDD" id="cd00431">
    <property type="entry name" value="cysteine_hydrolases"/>
    <property type="match status" value="1"/>
</dbReference>
<reference evidence="4 5" key="1">
    <citation type="submission" date="2022-06" db="EMBL/GenBank/DDBJ databases">
        <title>Haloarcula sp. a new haloarchaeum isolate from saline soil.</title>
        <authorList>
            <person name="Strakova D."/>
            <person name="Galisteo C."/>
            <person name="Sanchez-Porro C."/>
            <person name="Ventosa A."/>
        </authorList>
    </citation>
    <scope>NUCLEOTIDE SEQUENCE [LARGE SCALE GENOMIC DNA]</scope>
    <source>
        <strain evidence="4 5">S1CR25-12</strain>
    </source>
</reference>
<dbReference type="PANTHER" id="PTHR43540">
    <property type="entry name" value="PEROXYUREIDOACRYLATE/UREIDOACRYLATE AMIDOHYDROLASE-RELATED"/>
    <property type="match status" value="1"/>
</dbReference>
<dbReference type="InterPro" id="IPR050272">
    <property type="entry name" value="Isochorismatase-like_hydrls"/>
</dbReference>
<protein>
    <submittedName>
        <fullName evidence="4">Cysteine hydrolase</fullName>
    </submittedName>
</protein>
<dbReference type="GO" id="GO:0016787">
    <property type="term" value="F:hydrolase activity"/>
    <property type="evidence" value="ECO:0007669"/>
    <property type="project" value="UniProtKB-KW"/>
</dbReference>
<dbReference type="InterPro" id="IPR000868">
    <property type="entry name" value="Isochorismatase-like_dom"/>
</dbReference>
<sequence>MLPPTDAPIGTTPALIVVDAQGGSPDVGTDSPMTSDSGSLPGGREAVIEQINEVVGHARDADVPIIWGKEVHRPDFADYGAEYDSCEPEHAIAGDDGTRLDDRLVVDEDELPPAEYVVGKQRYNFFHRTDIDHILRTYDVDTVILVGFMTHICVHYTAHGAHEHDYAYRVVEEGTASPTQELHEIGLRMLRYLQPRGVRNRDEVTAALDDYEGNPVVRRVKETGLVHPDTGPVQPLDGDPDPLRPSE</sequence>
<comment type="caution">
    <text evidence="4">The sequence shown here is derived from an EMBL/GenBank/DDBJ whole genome shotgun (WGS) entry which is preliminary data.</text>
</comment>
<dbReference type="SUPFAM" id="SSF52499">
    <property type="entry name" value="Isochorismatase-like hydrolases"/>
    <property type="match status" value="1"/>
</dbReference>
<feature type="region of interest" description="Disordered" evidence="2">
    <location>
        <begin position="19"/>
        <end position="42"/>
    </location>
</feature>
<dbReference type="PANTHER" id="PTHR43540:SF6">
    <property type="entry name" value="ISOCHORISMATASE-LIKE DOMAIN-CONTAINING PROTEIN"/>
    <property type="match status" value="1"/>
</dbReference>
<evidence type="ECO:0000259" key="3">
    <source>
        <dbReference type="Pfam" id="PF00857"/>
    </source>
</evidence>
<feature type="domain" description="Isochorismatase-like" evidence="3">
    <location>
        <begin position="14"/>
        <end position="191"/>
    </location>
</feature>
<dbReference type="EMBL" id="JAMQON010000005">
    <property type="protein sequence ID" value="MDS0261084.1"/>
    <property type="molecule type" value="Genomic_DNA"/>
</dbReference>
<name>A0ABU2FFR6_9EURY</name>
<dbReference type="Gene3D" id="3.40.50.850">
    <property type="entry name" value="Isochorismatase-like"/>
    <property type="match status" value="1"/>
</dbReference>
<proteinExistence type="predicted"/>
<dbReference type="InterPro" id="IPR036380">
    <property type="entry name" value="Isochorismatase-like_sf"/>
</dbReference>
<organism evidence="4 5">
    <name type="scientific">Haloarcula saliterrae</name>
    <dbReference type="NCBI Taxonomy" id="2950534"/>
    <lineage>
        <taxon>Archaea</taxon>
        <taxon>Methanobacteriati</taxon>
        <taxon>Methanobacteriota</taxon>
        <taxon>Stenosarchaea group</taxon>
        <taxon>Halobacteria</taxon>
        <taxon>Halobacteriales</taxon>
        <taxon>Haloarculaceae</taxon>
        <taxon>Haloarcula</taxon>
    </lineage>
</organism>
<evidence type="ECO:0000313" key="4">
    <source>
        <dbReference type="EMBL" id="MDS0261084.1"/>
    </source>
</evidence>